<organism evidence="8 9">
    <name type="scientific">Flavobacterium cupreum</name>
    <dbReference type="NCBI Taxonomy" id="2133766"/>
    <lineage>
        <taxon>Bacteria</taxon>
        <taxon>Pseudomonadati</taxon>
        <taxon>Bacteroidota</taxon>
        <taxon>Flavobacteriia</taxon>
        <taxon>Flavobacteriales</taxon>
        <taxon>Flavobacteriaceae</taxon>
        <taxon>Flavobacterium</taxon>
    </lineage>
</organism>
<dbReference type="RefSeq" id="WP_127337869.1">
    <property type="nucleotide sequence ID" value="NZ_QWDM01000004.1"/>
</dbReference>
<reference evidence="9" key="1">
    <citation type="journal article" date="2019" name="Syst. Appl. Microbiol.">
        <title>Flavobacterium circumlabens sp. nov. and Flavobacterium cupreum sp. nov., two psychrotrophic species isolated from Antarctic environmental samples.</title>
        <authorList>
            <person name="Kralova S."/>
            <person name="Busse H.-J."/>
            <person name="Svec P."/>
            <person name="Maslanova I."/>
            <person name="Stankova E."/>
            <person name="Bartak M."/>
            <person name="Sedlacek I."/>
        </authorList>
    </citation>
    <scope>NUCLEOTIDE SEQUENCE [LARGE SCALE GENOMIC DNA]</scope>
    <source>
        <strain evidence="9">CCM 8825</strain>
    </source>
</reference>
<keyword evidence="2 6" id="KW-0812">Transmembrane</keyword>
<evidence type="ECO:0000256" key="5">
    <source>
        <dbReference type="SAM" id="Coils"/>
    </source>
</evidence>
<protein>
    <recommendedName>
        <fullName evidence="7">2TM domain-containing protein</fullName>
    </recommendedName>
</protein>
<feature type="domain" description="2TM" evidence="7">
    <location>
        <begin position="11"/>
        <end position="102"/>
    </location>
</feature>
<evidence type="ECO:0000256" key="1">
    <source>
        <dbReference type="ARBA" id="ARBA00004651"/>
    </source>
</evidence>
<feature type="coiled-coil region" evidence="5">
    <location>
        <begin position="95"/>
        <end position="122"/>
    </location>
</feature>
<keyword evidence="9" id="KW-1185">Reference proteome</keyword>
<evidence type="ECO:0000313" key="8">
    <source>
        <dbReference type="EMBL" id="RUT71087.1"/>
    </source>
</evidence>
<dbReference type="GO" id="GO:0005524">
    <property type="term" value="F:ATP binding"/>
    <property type="evidence" value="ECO:0007669"/>
    <property type="project" value="InterPro"/>
</dbReference>
<keyword evidence="4 6" id="KW-0472">Membrane</keyword>
<keyword evidence="5" id="KW-0175">Coiled coil</keyword>
<evidence type="ECO:0000256" key="6">
    <source>
        <dbReference type="SAM" id="Phobius"/>
    </source>
</evidence>
<gene>
    <name evidence="8" type="ORF">D0817_08100</name>
</gene>
<accession>A0A434A9Q7</accession>
<dbReference type="EMBL" id="QWDM01000004">
    <property type="protein sequence ID" value="RUT71087.1"/>
    <property type="molecule type" value="Genomic_DNA"/>
</dbReference>
<sequence>MEKEVHEQYEYARRRMRQKKILYFHFVLFLLGSLFLFIANRFFGFGTNTAATATTTAGTTQNWCIWAITIWFFIFILHFIKVYITDRFMNKNWEREQIDRLVALQQKRISQLESRIEENTENKI</sequence>
<proteinExistence type="predicted"/>
<dbReference type="AlphaFoldDB" id="A0A434A9Q7"/>
<dbReference type="GO" id="GO:0005886">
    <property type="term" value="C:plasma membrane"/>
    <property type="evidence" value="ECO:0007669"/>
    <property type="project" value="UniProtKB-SubCell"/>
</dbReference>
<dbReference type="OrthoDB" id="1443721at2"/>
<dbReference type="SUPFAM" id="SSF90123">
    <property type="entry name" value="ABC transporter transmembrane region"/>
    <property type="match status" value="1"/>
</dbReference>
<feature type="transmembrane region" description="Helical" evidence="6">
    <location>
        <begin position="21"/>
        <end position="43"/>
    </location>
</feature>
<evidence type="ECO:0000256" key="3">
    <source>
        <dbReference type="ARBA" id="ARBA00022989"/>
    </source>
</evidence>
<comment type="subcellular location">
    <subcellularLocation>
        <location evidence="1">Cell membrane</location>
        <topology evidence="1">Multi-pass membrane protein</topology>
    </subcellularLocation>
</comment>
<name>A0A434A9Q7_9FLAO</name>
<comment type="caution">
    <text evidence="8">The sequence shown here is derived from an EMBL/GenBank/DDBJ whole genome shotgun (WGS) entry which is preliminary data.</text>
</comment>
<evidence type="ECO:0000256" key="2">
    <source>
        <dbReference type="ARBA" id="ARBA00022692"/>
    </source>
</evidence>
<evidence type="ECO:0000259" key="7">
    <source>
        <dbReference type="Pfam" id="PF13239"/>
    </source>
</evidence>
<dbReference type="InterPro" id="IPR025698">
    <property type="entry name" value="2TM_dom"/>
</dbReference>
<evidence type="ECO:0000313" key="9">
    <source>
        <dbReference type="Proteomes" id="UP000288102"/>
    </source>
</evidence>
<keyword evidence="3 6" id="KW-1133">Transmembrane helix</keyword>
<evidence type="ECO:0000256" key="4">
    <source>
        <dbReference type="ARBA" id="ARBA00023136"/>
    </source>
</evidence>
<dbReference type="Proteomes" id="UP000288102">
    <property type="component" value="Unassembled WGS sequence"/>
</dbReference>
<feature type="transmembrane region" description="Helical" evidence="6">
    <location>
        <begin position="63"/>
        <end position="84"/>
    </location>
</feature>
<dbReference type="InterPro" id="IPR036640">
    <property type="entry name" value="ABC1_TM_sf"/>
</dbReference>
<dbReference type="Pfam" id="PF13239">
    <property type="entry name" value="2TM"/>
    <property type="match status" value="1"/>
</dbReference>